<accession>A0A4S4DB71</accession>
<evidence type="ECO:0000256" key="9">
    <source>
        <dbReference type="SAM" id="SignalP"/>
    </source>
</evidence>
<proteinExistence type="inferred from homology"/>
<keyword evidence="9" id="KW-0732">Signal</keyword>
<keyword evidence="3" id="KW-0812">Transmembrane</keyword>
<dbReference type="InterPro" id="IPR007653">
    <property type="entry name" value="SPC3"/>
</dbReference>
<dbReference type="GO" id="GO:0005787">
    <property type="term" value="C:signal peptidase complex"/>
    <property type="evidence" value="ECO:0007669"/>
    <property type="project" value="InterPro"/>
</dbReference>
<comment type="caution">
    <text evidence="10">The sequence shown here is derived from an EMBL/GenBank/DDBJ whole genome shotgun (WGS) entry which is preliminary data.</text>
</comment>
<evidence type="ECO:0000256" key="2">
    <source>
        <dbReference type="ARBA" id="ARBA00009289"/>
    </source>
</evidence>
<keyword evidence="5" id="KW-0735">Signal-anchor</keyword>
<dbReference type="GO" id="GO:0045047">
    <property type="term" value="P:protein targeting to ER"/>
    <property type="evidence" value="ECO:0007669"/>
    <property type="project" value="TreeGrafter"/>
</dbReference>
<keyword evidence="6" id="KW-1133">Transmembrane helix</keyword>
<organism evidence="10 11">
    <name type="scientific">Camellia sinensis var. sinensis</name>
    <name type="common">China tea</name>
    <dbReference type="NCBI Taxonomy" id="542762"/>
    <lineage>
        <taxon>Eukaryota</taxon>
        <taxon>Viridiplantae</taxon>
        <taxon>Streptophyta</taxon>
        <taxon>Embryophyta</taxon>
        <taxon>Tracheophyta</taxon>
        <taxon>Spermatophyta</taxon>
        <taxon>Magnoliopsida</taxon>
        <taxon>eudicotyledons</taxon>
        <taxon>Gunneridae</taxon>
        <taxon>Pentapetalae</taxon>
        <taxon>asterids</taxon>
        <taxon>Ericales</taxon>
        <taxon>Theaceae</taxon>
        <taxon>Camellia</taxon>
    </lineage>
</organism>
<protein>
    <recommendedName>
        <fullName evidence="8">Signal peptidase complex subunit 3</fullName>
    </recommendedName>
</protein>
<dbReference type="AlphaFoldDB" id="A0A4S4DB71"/>
<evidence type="ECO:0000256" key="4">
    <source>
        <dbReference type="ARBA" id="ARBA00022824"/>
    </source>
</evidence>
<evidence type="ECO:0000313" key="11">
    <source>
        <dbReference type="Proteomes" id="UP000306102"/>
    </source>
</evidence>
<evidence type="ECO:0000256" key="5">
    <source>
        <dbReference type="ARBA" id="ARBA00022968"/>
    </source>
</evidence>
<feature type="signal peptide" evidence="9">
    <location>
        <begin position="1"/>
        <end position="29"/>
    </location>
</feature>
<evidence type="ECO:0000313" key="10">
    <source>
        <dbReference type="EMBL" id="THF99812.1"/>
    </source>
</evidence>
<keyword evidence="7" id="KW-0472">Membrane</keyword>
<evidence type="ECO:0000256" key="7">
    <source>
        <dbReference type="ARBA" id="ARBA00023136"/>
    </source>
</evidence>
<dbReference type="EMBL" id="SDRB02011851">
    <property type="protein sequence ID" value="THF99812.1"/>
    <property type="molecule type" value="Genomic_DNA"/>
</dbReference>
<dbReference type="GO" id="GO:0006465">
    <property type="term" value="P:signal peptide processing"/>
    <property type="evidence" value="ECO:0007669"/>
    <property type="project" value="InterPro"/>
</dbReference>
<comment type="similarity">
    <text evidence="2">Belongs to the SPCS3 family.</text>
</comment>
<comment type="subcellular location">
    <subcellularLocation>
        <location evidence="1">Endoplasmic reticulum membrane</location>
        <topology evidence="1">Single-pass type II membrane protein</topology>
    </subcellularLocation>
</comment>
<sequence>MHSFGYRANALLTFAVTLLALICAMSSLSDNLNSPSPSSHVKVLNINWFQKSTQGNDEVSLSIVNVDSCYTAAIEDSLTYLGREATKVCLLYPLQVPPIYLPLLHQDHKYKQRIIPKLVRWKKSAFPAWCRTVTIGSPLTNWDDSSCVLVASQHDNEYISKLTVIVYMEYKAGFGGVVVVDLWVESSTRTEVRNVKAAEYETPQNSLNQVSLWDGIIPSKEHAKFWIHTTNKYRFTDQGSNLQGKEFNLTLHWHVMPKTGKMFADKIVAKEDPPILGLERSQTSVEVEKGSIMVEEAIAIGGGGDDCGMDDARGVKKTLKR</sequence>
<keyword evidence="4" id="KW-0256">Endoplasmic reticulum</keyword>
<keyword evidence="11" id="KW-1185">Reference proteome</keyword>
<evidence type="ECO:0000256" key="1">
    <source>
        <dbReference type="ARBA" id="ARBA00004648"/>
    </source>
</evidence>
<evidence type="ECO:0000256" key="3">
    <source>
        <dbReference type="ARBA" id="ARBA00022692"/>
    </source>
</evidence>
<dbReference type="Pfam" id="PF04573">
    <property type="entry name" value="SPC22"/>
    <property type="match status" value="2"/>
</dbReference>
<dbReference type="PANTHER" id="PTHR12804">
    <property type="entry name" value="MICROSOMAL SIGNAL PEPTIDASE 23 KD SUBUNIT SPC22/23"/>
    <property type="match status" value="1"/>
</dbReference>
<reference evidence="10 11" key="1">
    <citation type="journal article" date="2018" name="Proc. Natl. Acad. Sci. U.S.A.">
        <title>Draft genome sequence of Camellia sinensis var. sinensis provides insights into the evolution of the tea genome and tea quality.</title>
        <authorList>
            <person name="Wei C."/>
            <person name="Yang H."/>
            <person name="Wang S."/>
            <person name="Zhao J."/>
            <person name="Liu C."/>
            <person name="Gao L."/>
            <person name="Xia E."/>
            <person name="Lu Y."/>
            <person name="Tai Y."/>
            <person name="She G."/>
            <person name="Sun J."/>
            <person name="Cao H."/>
            <person name="Tong W."/>
            <person name="Gao Q."/>
            <person name="Li Y."/>
            <person name="Deng W."/>
            <person name="Jiang X."/>
            <person name="Wang W."/>
            <person name="Chen Q."/>
            <person name="Zhang S."/>
            <person name="Li H."/>
            <person name="Wu J."/>
            <person name="Wang P."/>
            <person name="Li P."/>
            <person name="Shi C."/>
            <person name="Zheng F."/>
            <person name="Jian J."/>
            <person name="Huang B."/>
            <person name="Shan D."/>
            <person name="Shi M."/>
            <person name="Fang C."/>
            <person name="Yue Y."/>
            <person name="Li F."/>
            <person name="Li D."/>
            <person name="Wei S."/>
            <person name="Han B."/>
            <person name="Jiang C."/>
            <person name="Yin Y."/>
            <person name="Xia T."/>
            <person name="Zhang Z."/>
            <person name="Bennetzen J.L."/>
            <person name="Zhao S."/>
            <person name="Wan X."/>
        </authorList>
    </citation>
    <scope>NUCLEOTIDE SEQUENCE [LARGE SCALE GENOMIC DNA]</scope>
    <source>
        <strain evidence="11">cv. Shuchazao</strain>
        <tissue evidence="10">Leaf</tissue>
    </source>
</reference>
<name>A0A4S4DB71_CAMSN</name>
<evidence type="ECO:0000256" key="8">
    <source>
        <dbReference type="ARBA" id="ARBA00029556"/>
    </source>
</evidence>
<dbReference type="Proteomes" id="UP000306102">
    <property type="component" value="Unassembled WGS sequence"/>
</dbReference>
<gene>
    <name evidence="10" type="ORF">TEA_028004</name>
</gene>
<dbReference type="PANTHER" id="PTHR12804:SF0">
    <property type="entry name" value="SIGNAL PEPTIDASE COMPLEX SUBUNIT 3"/>
    <property type="match status" value="1"/>
</dbReference>
<feature type="chain" id="PRO_5020553596" description="Signal peptidase complex subunit 3" evidence="9">
    <location>
        <begin position="30"/>
        <end position="321"/>
    </location>
</feature>
<evidence type="ECO:0000256" key="6">
    <source>
        <dbReference type="ARBA" id="ARBA00022989"/>
    </source>
</evidence>
<dbReference type="STRING" id="542762.A0A4S4DB71"/>